<dbReference type="Proteomes" id="UP000245768">
    <property type="component" value="Unassembled WGS sequence"/>
</dbReference>
<dbReference type="OrthoDB" id="2781894at2759"/>
<accession>A0A316YTV5</accession>
<dbReference type="InParanoid" id="A0A316YTV5"/>
<evidence type="ECO:0000313" key="2">
    <source>
        <dbReference type="Proteomes" id="UP000245768"/>
    </source>
</evidence>
<name>A0A316YTV5_9BASI</name>
<sequence>MSSKAILSIGIDGDHPLMKTMPTAPSAEFIRQGIADARIATHEAGFTGFRFVELKPETCADELAELLREKHWDALIIGGGFKLVPGFITQLKDVVNTTKNLSPKTQILFTSLPSTIIDSARRVK</sequence>
<evidence type="ECO:0000313" key="1">
    <source>
        <dbReference type="EMBL" id="PWN92562.1"/>
    </source>
</evidence>
<gene>
    <name evidence="1" type="ORF">FA10DRAFT_285422</name>
</gene>
<dbReference type="EMBL" id="KZ819635">
    <property type="protein sequence ID" value="PWN92562.1"/>
    <property type="molecule type" value="Genomic_DNA"/>
</dbReference>
<organism evidence="1 2">
    <name type="scientific">Acaromyces ingoldii</name>
    <dbReference type="NCBI Taxonomy" id="215250"/>
    <lineage>
        <taxon>Eukaryota</taxon>
        <taxon>Fungi</taxon>
        <taxon>Dikarya</taxon>
        <taxon>Basidiomycota</taxon>
        <taxon>Ustilaginomycotina</taxon>
        <taxon>Exobasidiomycetes</taxon>
        <taxon>Exobasidiales</taxon>
        <taxon>Cryptobasidiaceae</taxon>
        <taxon>Acaromyces</taxon>
    </lineage>
</organism>
<proteinExistence type="predicted"/>
<reference evidence="1 2" key="1">
    <citation type="journal article" date="2018" name="Mol. Biol. Evol.">
        <title>Broad Genomic Sampling Reveals a Smut Pathogenic Ancestry of the Fungal Clade Ustilaginomycotina.</title>
        <authorList>
            <person name="Kijpornyongpan T."/>
            <person name="Mondo S.J."/>
            <person name="Barry K."/>
            <person name="Sandor L."/>
            <person name="Lee J."/>
            <person name="Lipzen A."/>
            <person name="Pangilinan J."/>
            <person name="LaButti K."/>
            <person name="Hainaut M."/>
            <person name="Henrissat B."/>
            <person name="Grigoriev I.V."/>
            <person name="Spatafora J.W."/>
            <person name="Aime M.C."/>
        </authorList>
    </citation>
    <scope>NUCLEOTIDE SEQUENCE [LARGE SCALE GENOMIC DNA]</scope>
    <source>
        <strain evidence="1 2">MCA 4198</strain>
    </source>
</reference>
<dbReference type="AlphaFoldDB" id="A0A316YTV5"/>
<dbReference type="GeneID" id="37045911"/>
<keyword evidence="2" id="KW-1185">Reference proteome</keyword>
<protein>
    <submittedName>
        <fullName evidence="1">Uncharacterized protein</fullName>
    </submittedName>
</protein>
<dbReference type="RefSeq" id="XP_025379760.1">
    <property type="nucleotide sequence ID" value="XM_025523995.1"/>
</dbReference>